<organism evidence="4 5">
    <name type="scientific">Fictibacillus norfolkensis</name>
    <dbReference type="NCBI Taxonomy" id="2762233"/>
    <lineage>
        <taxon>Bacteria</taxon>
        <taxon>Bacillati</taxon>
        <taxon>Bacillota</taxon>
        <taxon>Bacilli</taxon>
        <taxon>Bacillales</taxon>
        <taxon>Fictibacillaceae</taxon>
        <taxon>Fictibacillus</taxon>
    </lineage>
</organism>
<dbReference type="Proteomes" id="UP000603641">
    <property type="component" value="Unassembled WGS sequence"/>
</dbReference>
<dbReference type="EMBL" id="JACSQM010000001">
    <property type="protein sequence ID" value="MBD7962761.1"/>
    <property type="molecule type" value="Genomic_DNA"/>
</dbReference>
<evidence type="ECO:0000256" key="2">
    <source>
        <dbReference type="ARBA" id="ARBA00022553"/>
    </source>
</evidence>
<evidence type="ECO:0000313" key="4">
    <source>
        <dbReference type="EMBL" id="MBD7962761.1"/>
    </source>
</evidence>
<dbReference type="InterPro" id="IPR036736">
    <property type="entry name" value="ACP-like_sf"/>
</dbReference>
<reference evidence="4 5" key="1">
    <citation type="submission" date="2020-08" db="EMBL/GenBank/DDBJ databases">
        <title>A Genomic Blueprint of the Chicken Gut Microbiome.</title>
        <authorList>
            <person name="Gilroy R."/>
            <person name="Ravi A."/>
            <person name="Getino M."/>
            <person name="Pursley I."/>
            <person name="Horton D.L."/>
            <person name="Alikhan N.-F."/>
            <person name="Baker D."/>
            <person name="Gharbi K."/>
            <person name="Hall N."/>
            <person name="Watson M."/>
            <person name="Adriaenssens E.M."/>
            <person name="Foster-Nyarko E."/>
            <person name="Jarju S."/>
            <person name="Secka A."/>
            <person name="Antonio M."/>
            <person name="Oren A."/>
            <person name="Chaudhuri R."/>
            <person name="La Ragione R.M."/>
            <person name="Hildebrand F."/>
            <person name="Pallen M.J."/>
        </authorList>
    </citation>
    <scope>NUCLEOTIDE SEQUENCE [LARGE SCALE GENOMIC DNA]</scope>
    <source>
        <strain evidence="4 5">Sa2CUA10</strain>
    </source>
</reference>
<dbReference type="PROSITE" id="PS50075">
    <property type="entry name" value="CARRIER"/>
    <property type="match status" value="1"/>
</dbReference>
<evidence type="ECO:0000256" key="1">
    <source>
        <dbReference type="ARBA" id="ARBA00022450"/>
    </source>
</evidence>
<name>A0ABR8SH02_9BACL</name>
<keyword evidence="2" id="KW-0597">Phosphoprotein</keyword>
<comment type="caution">
    <text evidence="4">The sequence shown here is derived from an EMBL/GenBank/DDBJ whole genome shotgun (WGS) entry which is preliminary data.</text>
</comment>
<evidence type="ECO:0000313" key="5">
    <source>
        <dbReference type="Proteomes" id="UP000603641"/>
    </source>
</evidence>
<keyword evidence="5" id="KW-1185">Reference proteome</keyword>
<dbReference type="InterPro" id="IPR009081">
    <property type="entry name" value="PP-bd_ACP"/>
</dbReference>
<dbReference type="PROSITE" id="PS00012">
    <property type="entry name" value="PHOSPHOPANTETHEINE"/>
    <property type="match status" value="1"/>
</dbReference>
<dbReference type="InterPro" id="IPR006162">
    <property type="entry name" value="Ppantetheine_attach_site"/>
</dbReference>
<dbReference type="Pfam" id="PF00550">
    <property type="entry name" value="PP-binding"/>
    <property type="match status" value="1"/>
</dbReference>
<keyword evidence="1" id="KW-0596">Phosphopantetheine</keyword>
<protein>
    <submittedName>
        <fullName evidence="4">Acyl carrier protein</fullName>
    </submittedName>
</protein>
<dbReference type="Gene3D" id="1.10.1200.10">
    <property type="entry name" value="ACP-like"/>
    <property type="match status" value="1"/>
</dbReference>
<evidence type="ECO:0000259" key="3">
    <source>
        <dbReference type="PROSITE" id="PS50075"/>
    </source>
</evidence>
<dbReference type="SUPFAM" id="SSF47336">
    <property type="entry name" value="ACP-like"/>
    <property type="match status" value="1"/>
</dbReference>
<feature type="domain" description="Carrier" evidence="3">
    <location>
        <begin position="7"/>
        <end position="85"/>
    </location>
</feature>
<proteinExistence type="predicted"/>
<accession>A0ABR8SH02</accession>
<gene>
    <name evidence="4" type="ORF">H9648_01755</name>
</gene>
<dbReference type="RefSeq" id="WP_191752063.1">
    <property type="nucleotide sequence ID" value="NZ_JACSQM010000001.1"/>
</dbReference>
<sequence>MITSQQSHAYAYLKTSLAELLEKPSIAEELTEHTDLFSVGMDSVTLVNLVVLVEEEFDIFFEDDELLAEHFQTIESVWKRIESKL</sequence>